<dbReference type="KEGG" id="plon:Pla110_13500"/>
<evidence type="ECO:0000313" key="3">
    <source>
        <dbReference type="EMBL" id="QDU79639.1"/>
    </source>
</evidence>
<evidence type="ECO:0000256" key="1">
    <source>
        <dbReference type="SAM" id="MobiDB-lite"/>
    </source>
</evidence>
<evidence type="ECO:0000259" key="2">
    <source>
        <dbReference type="Pfam" id="PF15633"/>
    </source>
</evidence>
<dbReference type="EMBL" id="CP036281">
    <property type="protein sequence ID" value="QDU79639.1"/>
    <property type="molecule type" value="Genomic_DNA"/>
</dbReference>
<protein>
    <recommendedName>
        <fullName evidence="2">Tox-ART-HYD1 domain-containing protein</fullName>
    </recommendedName>
</protein>
<dbReference type="AlphaFoldDB" id="A0A518CK85"/>
<organism evidence="3 4">
    <name type="scientific">Polystyrenella longa</name>
    <dbReference type="NCBI Taxonomy" id="2528007"/>
    <lineage>
        <taxon>Bacteria</taxon>
        <taxon>Pseudomonadati</taxon>
        <taxon>Planctomycetota</taxon>
        <taxon>Planctomycetia</taxon>
        <taxon>Planctomycetales</taxon>
        <taxon>Planctomycetaceae</taxon>
        <taxon>Polystyrenella</taxon>
    </lineage>
</organism>
<sequence length="347" mass="36276">MPAENGIGSEDRAEFTQQLPTKPLSSDCQTATQFVSGGWALSSVAAGSSLGAGIHSGFSLLGKASLAYSAGRVVYSGGQDGKLDLALDAISLGGYGLVGKIGSATFKGASALRTASYVAAYGADGIQTVRGGFASYDAYRSGDYVGGTLNLIGAGFGAAGLGVGAPDFFRNVPRLNPINYRPDLDTFTMGGLGAGSYNAPTRMSLAERQAMVVARTPAEVASRLARANDLRRVRDGIPSRLFHYTDEAGEPGIRASNELFPSLKALNPKDARYGDGQYLTDIVPGTKTPAQLSRAFIGQPFQGRRFSNFVEIDVSGLRVIRGRDGVFVVPNTESLNVTGRVLRSGVN</sequence>
<reference evidence="3 4" key="1">
    <citation type="submission" date="2019-02" db="EMBL/GenBank/DDBJ databases">
        <title>Deep-cultivation of Planctomycetes and their phenomic and genomic characterization uncovers novel biology.</title>
        <authorList>
            <person name="Wiegand S."/>
            <person name="Jogler M."/>
            <person name="Boedeker C."/>
            <person name="Pinto D."/>
            <person name="Vollmers J."/>
            <person name="Rivas-Marin E."/>
            <person name="Kohn T."/>
            <person name="Peeters S.H."/>
            <person name="Heuer A."/>
            <person name="Rast P."/>
            <person name="Oberbeckmann S."/>
            <person name="Bunk B."/>
            <person name="Jeske O."/>
            <person name="Meyerdierks A."/>
            <person name="Storesund J.E."/>
            <person name="Kallscheuer N."/>
            <person name="Luecker S."/>
            <person name="Lage O.M."/>
            <person name="Pohl T."/>
            <person name="Merkel B.J."/>
            <person name="Hornburger P."/>
            <person name="Mueller R.-W."/>
            <person name="Bruemmer F."/>
            <person name="Labrenz M."/>
            <person name="Spormann A.M."/>
            <person name="Op den Camp H."/>
            <person name="Overmann J."/>
            <person name="Amann R."/>
            <person name="Jetten M.S.M."/>
            <person name="Mascher T."/>
            <person name="Medema M.H."/>
            <person name="Devos D.P."/>
            <person name="Kaster A.-K."/>
            <person name="Ovreas L."/>
            <person name="Rohde M."/>
            <person name="Galperin M.Y."/>
            <person name="Jogler C."/>
        </authorList>
    </citation>
    <scope>NUCLEOTIDE SEQUENCE [LARGE SCALE GENOMIC DNA]</scope>
    <source>
        <strain evidence="3 4">Pla110</strain>
    </source>
</reference>
<dbReference type="Pfam" id="PF15633">
    <property type="entry name" value="Tox-ART-HYD1"/>
    <property type="match status" value="1"/>
</dbReference>
<proteinExistence type="predicted"/>
<feature type="domain" description="Tox-ART-HYD1" evidence="2">
    <location>
        <begin position="241"/>
        <end position="340"/>
    </location>
</feature>
<dbReference type="InterPro" id="IPR028920">
    <property type="entry name" value="Tox-ART-HYD1_dom"/>
</dbReference>
<dbReference type="RefSeq" id="WP_197440545.1">
    <property type="nucleotide sequence ID" value="NZ_CP036281.1"/>
</dbReference>
<keyword evidence="4" id="KW-1185">Reference proteome</keyword>
<feature type="region of interest" description="Disordered" evidence="1">
    <location>
        <begin position="1"/>
        <end position="24"/>
    </location>
</feature>
<evidence type="ECO:0000313" key="4">
    <source>
        <dbReference type="Proteomes" id="UP000317178"/>
    </source>
</evidence>
<accession>A0A518CK85</accession>
<gene>
    <name evidence="3" type="ORF">Pla110_13500</name>
</gene>
<dbReference type="Proteomes" id="UP000317178">
    <property type="component" value="Chromosome"/>
</dbReference>
<name>A0A518CK85_9PLAN</name>
<feature type="compositionally biased region" description="Polar residues" evidence="1">
    <location>
        <begin position="15"/>
        <end position="24"/>
    </location>
</feature>